<feature type="compositionally biased region" description="Low complexity" evidence="8">
    <location>
        <begin position="422"/>
        <end position="443"/>
    </location>
</feature>
<name>A0A1Y2LVQ8_EPING</name>
<keyword evidence="4" id="KW-0498">Mitosis</keyword>
<dbReference type="AlphaFoldDB" id="A0A1Y2LVQ8"/>
<feature type="compositionally biased region" description="Low complexity" evidence="8">
    <location>
        <begin position="287"/>
        <end position="304"/>
    </location>
</feature>
<dbReference type="STRING" id="105696.A0A1Y2LVQ8"/>
<evidence type="ECO:0000313" key="9">
    <source>
        <dbReference type="EMBL" id="OSS47974.1"/>
    </source>
</evidence>
<evidence type="ECO:0000256" key="8">
    <source>
        <dbReference type="SAM" id="MobiDB-lite"/>
    </source>
</evidence>
<evidence type="ECO:0008006" key="11">
    <source>
        <dbReference type="Google" id="ProtNLM"/>
    </source>
</evidence>
<dbReference type="Proteomes" id="UP000193240">
    <property type="component" value="Unassembled WGS sequence"/>
</dbReference>
<gene>
    <name evidence="9" type="ORF">B5807_06360</name>
</gene>
<organism evidence="9 10">
    <name type="scientific">Epicoccum nigrum</name>
    <name type="common">Soil fungus</name>
    <name type="synonym">Epicoccum purpurascens</name>
    <dbReference type="NCBI Taxonomy" id="105696"/>
    <lineage>
        <taxon>Eukaryota</taxon>
        <taxon>Fungi</taxon>
        <taxon>Dikarya</taxon>
        <taxon>Ascomycota</taxon>
        <taxon>Pezizomycotina</taxon>
        <taxon>Dothideomycetes</taxon>
        <taxon>Pleosporomycetidae</taxon>
        <taxon>Pleosporales</taxon>
        <taxon>Pleosporineae</taxon>
        <taxon>Didymellaceae</taxon>
        <taxon>Epicoccum</taxon>
    </lineage>
</organism>
<feature type="compositionally biased region" description="Polar residues" evidence="8">
    <location>
        <begin position="1"/>
        <end position="26"/>
    </location>
</feature>
<feature type="compositionally biased region" description="Polar residues" evidence="8">
    <location>
        <begin position="248"/>
        <end position="286"/>
    </location>
</feature>
<evidence type="ECO:0000256" key="4">
    <source>
        <dbReference type="ARBA" id="ARBA00022776"/>
    </source>
</evidence>
<evidence type="ECO:0000256" key="1">
    <source>
        <dbReference type="ARBA" id="ARBA00004123"/>
    </source>
</evidence>
<dbReference type="InParanoid" id="A0A1Y2LVQ8"/>
<keyword evidence="5" id="KW-0159">Chromosome partition</keyword>
<comment type="similarity">
    <text evidence="2">Belongs to the SCC4/mau-2 family.</text>
</comment>
<dbReference type="GO" id="GO:0051301">
    <property type="term" value="P:cell division"/>
    <property type="evidence" value="ECO:0007669"/>
    <property type="project" value="UniProtKB-KW"/>
</dbReference>
<reference evidence="9 10" key="1">
    <citation type="journal article" date="2017" name="Genome Announc.">
        <title>Genome sequence of the saprophytic ascomycete Epicoccum nigrum ICMP 19927 strain isolated from New Zealand.</title>
        <authorList>
            <person name="Fokin M."/>
            <person name="Fleetwood D."/>
            <person name="Weir B.S."/>
            <person name="Villas-Boas S.G."/>
        </authorList>
    </citation>
    <scope>NUCLEOTIDE SEQUENCE [LARGE SCALE GENOMIC DNA]</scope>
    <source>
        <strain evidence="9 10">ICMP 19927</strain>
    </source>
</reference>
<accession>A0A1Y2LVQ8</accession>
<evidence type="ECO:0000256" key="7">
    <source>
        <dbReference type="ARBA" id="ARBA00023306"/>
    </source>
</evidence>
<proteinExistence type="inferred from homology"/>
<feature type="compositionally biased region" description="Low complexity" evidence="8">
    <location>
        <begin position="315"/>
        <end position="332"/>
    </location>
</feature>
<feature type="region of interest" description="Disordered" evidence="8">
    <location>
        <begin position="85"/>
        <end position="193"/>
    </location>
</feature>
<feature type="compositionally biased region" description="Polar residues" evidence="8">
    <location>
        <begin position="343"/>
        <end position="368"/>
    </location>
</feature>
<protein>
    <recommendedName>
        <fullName evidence="11">Cohesin loading factor</fullName>
    </recommendedName>
</protein>
<dbReference type="InterPro" id="IPR019440">
    <property type="entry name" value="MAU2"/>
</dbReference>
<evidence type="ECO:0000256" key="6">
    <source>
        <dbReference type="ARBA" id="ARBA00023242"/>
    </source>
</evidence>
<feature type="region of interest" description="Disordered" evidence="8">
    <location>
        <begin position="1091"/>
        <end position="1118"/>
    </location>
</feature>
<feature type="region of interest" description="Disordered" evidence="8">
    <location>
        <begin position="246"/>
        <end position="468"/>
    </location>
</feature>
<evidence type="ECO:0000256" key="5">
    <source>
        <dbReference type="ARBA" id="ARBA00022829"/>
    </source>
</evidence>
<dbReference type="PANTHER" id="PTHR21394">
    <property type="entry name" value="MAU2 CHROMATID COHESION FACTOR HOMOLOG"/>
    <property type="match status" value="1"/>
</dbReference>
<evidence type="ECO:0000256" key="2">
    <source>
        <dbReference type="ARBA" id="ARBA00008585"/>
    </source>
</evidence>
<evidence type="ECO:0000256" key="3">
    <source>
        <dbReference type="ARBA" id="ARBA00022618"/>
    </source>
</evidence>
<keyword evidence="7" id="KW-0131">Cell cycle</keyword>
<dbReference type="OMA" id="QMVDICC"/>
<feature type="compositionally biased region" description="Polar residues" evidence="8">
    <location>
        <begin position="173"/>
        <end position="192"/>
    </location>
</feature>
<evidence type="ECO:0000313" key="10">
    <source>
        <dbReference type="Proteomes" id="UP000193240"/>
    </source>
</evidence>
<feature type="compositionally biased region" description="Acidic residues" evidence="8">
    <location>
        <begin position="1103"/>
        <end position="1118"/>
    </location>
</feature>
<feature type="compositionally biased region" description="Polar residues" evidence="8">
    <location>
        <begin position="404"/>
        <end position="415"/>
    </location>
</feature>
<feature type="compositionally biased region" description="Low complexity" evidence="8">
    <location>
        <begin position="85"/>
        <end position="128"/>
    </location>
</feature>
<dbReference type="GO" id="GO:0007064">
    <property type="term" value="P:mitotic sister chromatid cohesion"/>
    <property type="evidence" value="ECO:0007669"/>
    <property type="project" value="InterPro"/>
</dbReference>
<sequence length="1118" mass="126455">MDPRYSQQYSYTGGSNAQYTPQQPQNGYLQYGQAPQYQQQYQQQYPLQQMQMHHGYQQQAQTQQRQPQVVIPRQQNQQYMPMAQPQYPQTYSPQQQYQQRSYNQSQYQHNQQLQYQQSPPQQSRRQQQQPPPQFRPAPQSQPYEQVPQAQQYQQSPKVQQYQQSPQAQLRPHPQQQSHAQSYLQSRQQSAMQPQVVIPQRTPTSMSYPHMSSPQASSPNVRLMQAPVQRTSVVEISQLDGTQDMYRRQSAQQVATPPTSNSIQRTASHNESVRQSHQVPLTTPNRTQAQQQPHLQPQPQQQQKAPQDHDQAKLEQQQQRQRQHQWQQQQQQRMSVDDTVQVKVAQQQPRPASRVQTTPQRVKSQSSHQPKAVQVISRVQITPERTSSQSLQQPKPPQAAPQVQITPQRTPSQSFKQPPPLQKTPQPQTPSQGPPSQQSSSQPRSHPKVVIPRPPSHQLTSPTKAAPAQLSQKVLPADLSVMLLSAADEYIAEARSLGSSVARQRKSNEVQQYHKLMSTAMGCMDAVLRKYNMQPRDEAKLRLRYASLLIEETENTTEIEEILSKGVSLCARFRLQDLRYSMLHLQARYQFKTNHRAAFKALDKNISEAETFQQIAWVYAFRFLKVSLLLQSPDRIETIPALQQLHSISTYAMKRGDTAVGFACNALEAMVHLRSSAQDRMTEAQRAIAQARSLQLTMSAEQQGSFGTFFNVVDLACGIHQNAPDSAKSTALVQATADENDDGLGTADGIFTVILDRTSGGTLTTDTGGIFRKTAEGRDELVFTWLPREDIKALCFHLCALDQNVHEKAQNLAQEARSRCRDLMRGQSPYGLPISTSCSQLKWRKTLYWHTTFTLGLIGAHRDDQATANEALGSLTRRVAAPPYANHQTYSATLSYLEAIIDQNNGRFDAALATYSSSTFAVPDKNHAPTLNNELGILAAMNRLLIARDPTHPDHENIEALLTQIAAACEEHPRQYIRMAFTLLNALCAPGQTELRHKTLMNGTTQKSHDLFKRTHNRDFVVMSLCYFTARFFIEPVTAKSISAANAVRQHAKASNKPVWIAVACGLLIRVFEHANNLAEKQRYEDFYEKTRPSLPAPLRGDDVDAEGEDDDGDVNMMG</sequence>
<feature type="compositionally biased region" description="Low complexity" evidence="8">
    <location>
        <begin position="136"/>
        <end position="168"/>
    </location>
</feature>
<keyword evidence="6" id="KW-0539">Nucleus</keyword>
<dbReference type="Pfam" id="PF10345">
    <property type="entry name" value="Cohesin_load"/>
    <property type="match status" value="1"/>
</dbReference>
<dbReference type="GO" id="GO:0007059">
    <property type="term" value="P:chromosome segregation"/>
    <property type="evidence" value="ECO:0007669"/>
    <property type="project" value="UniProtKB-KW"/>
</dbReference>
<feature type="compositionally biased region" description="Polar residues" evidence="8">
    <location>
        <begin position="376"/>
        <end position="385"/>
    </location>
</feature>
<feature type="region of interest" description="Disordered" evidence="8">
    <location>
        <begin position="49"/>
        <end position="69"/>
    </location>
</feature>
<keyword evidence="3" id="KW-0132">Cell division</keyword>
<dbReference type="EMBL" id="KZ107847">
    <property type="protein sequence ID" value="OSS47974.1"/>
    <property type="molecule type" value="Genomic_DNA"/>
</dbReference>
<keyword evidence="10" id="KW-1185">Reference proteome</keyword>
<dbReference type="GO" id="GO:0005634">
    <property type="term" value="C:nucleus"/>
    <property type="evidence" value="ECO:0007669"/>
    <property type="project" value="UniProtKB-SubCell"/>
</dbReference>
<comment type="subcellular location">
    <subcellularLocation>
        <location evidence="1">Nucleus</location>
    </subcellularLocation>
</comment>
<feature type="region of interest" description="Disordered" evidence="8">
    <location>
        <begin position="1"/>
        <end position="32"/>
    </location>
</feature>